<evidence type="ECO:0000313" key="11">
    <source>
        <dbReference type="Proteomes" id="UP000069940"/>
    </source>
</evidence>
<feature type="region of interest" description="Disordered" evidence="7">
    <location>
        <begin position="634"/>
        <end position="655"/>
    </location>
</feature>
<feature type="binding site" evidence="6">
    <location>
        <position position="243"/>
    </location>
    <ligand>
        <name>Zn(2+)</name>
        <dbReference type="ChEBI" id="CHEBI:29105"/>
    </ligand>
</feature>
<keyword evidence="2 5" id="KW-0863">Zinc-finger</keyword>
<organism evidence="10 11">
    <name type="scientific">Aedes albopictus</name>
    <name type="common">Asian tiger mosquito</name>
    <name type="synonym">Stegomyia albopicta</name>
    <dbReference type="NCBI Taxonomy" id="7160"/>
    <lineage>
        <taxon>Eukaryota</taxon>
        <taxon>Metazoa</taxon>
        <taxon>Ecdysozoa</taxon>
        <taxon>Arthropoda</taxon>
        <taxon>Hexapoda</taxon>
        <taxon>Insecta</taxon>
        <taxon>Pterygota</taxon>
        <taxon>Neoptera</taxon>
        <taxon>Endopterygota</taxon>
        <taxon>Diptera</taxon>
        <taxon>Nematocera</taxon>
        <taxon>Culicoidea</taxon>
        <taxon>Culicidae</taxon>
        <taxon>Culicinae</taxon>
        <taxon>Aedini</taxon>
        <taxon>Aedes</taxon>
        <taxon>Stegomyia</taxon>
    </lineage>
</organism>
<dbReference type="InterPro" id="IPR012934">
    <property type="entry name" value="Znf_AD"/>
</dbReference>
<proteinExistence type="predicted"/>
<feature type="compositionally biased region" description="Polar residues" evidence="7">
    <location>
        <begin position="699"/>
        <end position="709"/>
    </location>
</feature>
<dbReference type="Proteomes" id="UP000069940">
    <property type="component" value="Unassembled WGS sequence"/>
</dbReference>
<feature type="region of interest" description="Disordered" evidence="7">
    <location>
        <begin position="476"/>
        <end position="523"/>
    </location>
</feature>
<feature type="binding site" evidence="6">
    <location>
        <position position="290"/>
    </location>
    <ligand>
        <name>Zn(2+)</name>
        <dbReference type="ChEBI" id="CHEBI:29105"/>
    </ligand>
</feature>
<dbReference type="PROSITE" id="PS50950">
    <property type="entry name" value="ZF_THAP"/>
    <property type="match status" value="1"/>
</dbReference>
<evidence type="ECO:0000256" key="4">
    <source>
        <dbReference type="ARBA" id="ARBA00023125"/>
    </source>
</evidence>
<dbReference type="GeneID" id="109425370"/>
<dbReference type="Gene3D" id="3.40.1800.20">
    <property type="match status" value="1"/>
</dbReference>
<evidence type="ECO:0000256" key="3">
    <source>
        <dbReference type="ARBA" id="ARBA00022833"/>
    </source>
</evidence>
<reference evidence="10" key="2">
    <citation type="submission" date="2025-05" db="UniProtKB">
        <authorList>
            <consortium name="EnsemblMetazoa"/>
        </authorList>
    </citation>
    <scope>IDENTIFICATION</scope>
    <source>
        <strain evidence="10">Foshan</strain>
    </source>
</reference>
<dbReference type="PANTHER" id="PTHR48125:SF12">
    <property type="entry name" value="AT HOOK TRANSCRIPTION FACTOR FAMILY-RELATED"/>
    <property type="match status" value="1"/>
</dbReference>
<feature type="compositionally biased region" description="Low complexity" evidence="7">
    <location>
        <begin position="634"/>
        <end position="649"/>
    </location>
</feature>
<evidence type="ECO:0000256" key="7">
    <source>
        <dbReference type="SAM" id="MobiDB-lite"/>
    </source>
</evidence>
<keyword evidence="3 6" id="KW-0862">Zinc</keyword>
<dbReference type="InterPro" id="IPR006612">
    <property type="entry name" value="THAP_Znf"/>
</dbReference>
<keyword evidence="1 6" id="KW-0479">Metal-binding</keyword>
<reference evidence="11" key="1">
    <citation type="journal article" date="2015" name="Proc. Natl. Acad. Sci. U.S.A.">
        <title>Genome sequence of the Asian Tiger mosquito, Aedes albopictus, reveals insights into its biology, genetics, and evolution.</title>
        <authorList>
            <person name="Chen X.G."/>
            <person name="Jiang X."/>
            <person name="Gu J."/>
            <person name="Xu M."/>
            <person name="Wu Y."/>
            <person name="Deng Y."/>
            <person name="Zhang C."/>
            <person name="Bonizzoni M."/>
            <person name="Dermauw W."/>
            <person name="Vontas J."/>
            <person name="Armbruster P."/>
            <person name="Huang X."/>
            <person name="Yang Y."/>
            <person name="Zhang H."/>
            <person name="He W."/>
            <person name="Peng H."/>
            <person name="Liu Y."/>
            <person name="Wu K."/>
            <person name="Chen J."/>
            <person name="Lirakis M."/>
            <person name="Topalis P."/>
            <person name="Van Leeuwen T."/>
            <person name="Hall A.B."/>
            <person name="Jiang X."/>
            <person name="Thorpe C."/>
            <person name="Mueller R.L."/>
            <person name="Sun C."/>
            <person name="Waterhouse R.M."/>
            <person name="Yan G."/>
            <person name="Tu Z.J."/>
            <person name="Fang X."/>
            <person name="James A.A."/>
        </authorList>
    </citation>
    <scope>NUCLEOTIDE SEQUENCE [LARGE SCALE GENOMIC DNA]</scope>
    <source>
        <strain evidence="11">Foshan</strain>
    </source>
</reference>
<dbReference type="EnsemblMetazoa" id="AALFPA23_002828.R2875">
    <property type="protein sequence ID" value="AALFPA23_002828.P2875"/>
    <property type="gene ID" value="AALFPA23_002828"/>
</dbReference>
<dbReference type="PANTHER" id="PTHR48125">
    <property type="entry name" value="LP07818P1"/>
    <property type="match status" value="1"/>
</dbReference>
<dbReference type="RefSeq" id="XP_019556163.3">
    <property type="nucleotide sequence ID" value="XM_019700618.3"/>
</dbReference>
<evidence type="ECO:0000256" key="6">
    <source>
        <dbReference type="PROSITE-ProRule" id="PRU01263"/>
    </source>
</evidence>
<feature type="compositionally biased region" description="Polar residues" evidence="7">
    <location>
        <begin position="323"/>
        <end position="337"/>
    </location>
</feature>
<dbReference type="SMART" id="SM00980">
    <property type="entry name" value="THAP"/>
    <property type="match status" value="1"/>
</dbReference>
<feature type="binding site" evidence="6">
    <location>
        <position position="287"/>
    </location>
    <ligand>
        <name>Zn(2+)</name>
        <dbReference type="ChEBI" id="CHEBI:29105"/>
    </ligand>
</feature>
<feature type="domain" description="ZAD" evidence="9">
    <location>
        <begin position="238"/>
        <end position="314"/>
    </location>
</feature>
<feature type="region of interest" description="Disordered" evidence="7">
    <location>
        <begin position="775"/>
        <end position="1031"/>
    </location>
</feature>
<evidence type="ECO:0000259" key="8">
    <source>
        <dbReference type="PROSITE" id="PS50950"/>
    </source>
</evidence>
<feature type="compositionally biased region" description="Low complexity" evidence="7">
    <location>
        <begin position="801"/>
        <end position="813"/>
    </location>
</feature>
<evidence type="ECO:0000256" key="1">
    <source>
        <dbReference type="ARBA" id="ARBA00022723"/>
    </source>
</evidence>
<feature type="compositionally biased region" description="Low complexity" evidence="7">
    <location>
        <begin position="21"/>
        <end position="38"/>
    </location>
</feature>
<evidence type="ECO:0000256" key="5">
    <source>
        <dbReference type="PROSITE-ProRule" id="PRU00309"/>
    </source>
</evidence>
<feature type="compositionally biased region" description="Basic and acidic residues" evidence="7">
    <location>
        <begin position="941"/>
        <end position="951"/>
    </location>
</feature>
<evidence type="ECO:0008006" key="12">
    <source>
        <dbReference type="Google" id="ProtNLM"/>
    </source>
</evidence>
<dbReference type="PROSITE" id="PS51915">
    <property type="entry name" value="ZAD"/>
    <property type="match status" value="1"/>
</dbReference>
<feature type="compositionally biased region" description="Polar residues" evidence="7">
    <location>
        <begin position="775"/>
        <end position="785"/>
    </location>
</feature>
<feature type="region of interest" description="Disordered" evidence="7">
    <location>
        <begin position="674"/>
        <end position="709"/>
    </location>
</feature>
<accession>A0ABM1XTY9</accession>
<feature type="region of interest" description="Disordered" evidence="7">
    <location>
        <begin position="314"/>
        <end position="385"/>
    </location>
</feature>
<name>A0ABM1XTY9_AEDAL</name>
<feature type="compositionally biased region" description="Basic and acidic residues" evidence="7">
    <location>
        <begin position="892"/>
        <end position="923"/>
    </location>
</feature>
<feature type="domain" description="THAP-type" evidence="8">
    <location>
        <begin position="52"/>
        <end position="142"/>
    </location>
</feature>
<dbReference type="SUPFAM" id="SSF57716">
    <property type="entry name" value="Glucocorticoid receptor-like (DNA-binding domain)"/>
    <property type="match status" value="2"/>
</dbReference>
<feature type="region of interest" description="Disordered" evidence="7">
    <location>
        <begin position="1"/>
        <end position="53"/>
    </location>
</feature>
<keyword evidence="11" id="KW-1185">Reference proteome</keyword>
<feature type="compositionally biased region" description="Low complexity" evidence="7">
    <location>
        <begin position="996"/>
        <end position="1009"/>
    </location>
</feature>
<feature type="binding site" evidence="6">
    <location>
        <position position="240"/>
    </location>
    <ligand>
        <name>Zn(2+)</name>
        <dbReference type="ChEBI" id="CHEBI:29105"/>
    </ligand>
</feature>
<evidence type="ECO:0000256" key="2">
    <source>
        <dbReference type="ARBA" id="ARBA00022771"/>
    </source>
</evidence>
<dbReference type="Pfam" id="PF07776">
    <property type="entry name" value="zf-AD"/>
    <property type="match status" value="1"/>
</dbReference>
<feature type="region of interest" description="Disordered" evidence="7">
    <location>
        <begin position="398"/>
        <end position="461"/>
    </location>
</feature>
<keyword evidence="4 5" id="KW-0238">DNA-binding</keyword>
<protein>
    <recommendedName>
        <fullName evidence="12">ZAD domain-containing protein</fullName>
    </recommendedName>
</protein>
<sequence length="1074" mass="119346">MSLDETKMEPLPTAEAPPEIQPLSSTSQSSPPTVPQETIPAQPPAPSGVRIRPKTCDVRDCDSNSLRNPDVLFVCVPSHSYPERRFVWLTLMQAARDKKRSYCCSRHFKVPDDFKDFQEFISAPPGYKRQLLVKKGVVPHLNMPPLNMSALPPLTNRWPMTLPTSTTELEQMRHNAMAMRSQPPPPPSRLQQQSTQLAMRPPQSGYVPSTPRIKYCKGVQTDSTTASIGPRKVPPSLQYCRLCFQKQDLEPIFTGDQTLIEPDLIDKIFGCTEIMISVESDFPSSICTDCYNKVHEYVTFRKLVQRNDQSLRGIPLPPLKSTPVRSAPSSVPRQNSFVRMKTTELVPNRPTQKVTPIRPVNPNPPKPVQRSPVVNQQQRDDPLLEVQRVENVERYQRRQETIERNQPLRAQRVQDTLYPVPYRRPTQESSISDDPLASADNEQKLPSDSEDSQAPEGVQLTDRIVPVTLIRVRPESSDDNEVAVAKNAEASSDVPIKEEEPSDETTSENVTTAADHNSPKNMIRPRPLHQLMRSPEQTKPNPPNVLQAVKLLPSATAKAMASQKPSLKPVSTLTRGITSGRFPVHRIWNTFEKSKPKPPVARMLPKTFNRAVRLPGLLSISNLINRAKKHQTVASATTTSTSPAITKDTSTTPTNLENRTVLHKTPPSFQAACLAKHSTPSPVPKSKAPTDAPPKPQEPQESTVSDTLRITDTVPVIPPKVTSKPCIPSTSSPIPTKKIVKSLTQSKEQESSDVKVLKERTRLAVVLSKLPSVTVSLPSPISTGQPAKPVSTPVQKDTSKTETSSAPTTPSETNVPPSPRSSRVRKVPLKFQNTVGFPMPKIITVKADPDAPPTAESIKAPAAEKPKETTVRVTRRSAVTDDKPASAQTARKKPEAKETATKSKPKEDEPPKNEPTRMTRRSDTAIVKPDVQQQRSKPPKRKSDTKLETKDQAPPPPPSKSPKLVEPPKTKQQPPPQQQQKPKQTERANGSEHSAPEPAATEPTTPAKTVKPRRRAELERAKTPVSSQDWKCPFCTNKTFEEKKRLVKHLRKRHGMDYALVRQQLAIYGGNWRY</sequence>
<evidence type="ECO:0000259" key="9">
    <source>
        <dbReference type="PROSITE" id="PS51915"/>
    </source>
</evidence>
<dbReference type="SMART" id="SM00868">
    <property type="entry name" value="zf-AD"/>
    <property type="match status" value="1"/>
</dbReference>
<evidence type="ECO:0000313" key="10">
    <source>
        <dbReference type="EnsemblMetazoa" id="AALFPA23_002828.P2875"/>
    </source>
</evidence>